<comment type="catalytic activity">
    <reaction evidence="9 10">
        <text>a CDP-1,2-diacyl-sn-glycerol + sn-glycerol 3-phosphate = a 1,2-diacyl-sn-glycero-3-phospho-(1'-sn-glycero-3'-phosphate) + CMP + H(+)</text>
        <dbReference type="Rhea" id="RHEA:12593"/>
        <dbReference type="ChEBI" id="CHEBI:15378"/>
        <dbReference type="ChEBI" id="CHEBI:57597"/>
        <dbReference type="ChEBI" id="CHEBI:58332"/>
        <dbReference type="ChEBI" id="CHEBI:60110"/>
        <dbReference type="ChEBI" id="CHEBI:60377"/>
        <dbReference type="EC" id="2.7.8.5"/>
    </reaction>
</comment>
<dbReference type="Gene3D" id="3.30.870.10">
    <property type="entry name" value="Endonuclease Chain A"/>
    <property type="match status" value="2"/>
</dbReference>
<dbReference type="GO" id="GO:0005524">
    <property type="term" value="F:ATP binding"/>
    <property type="evidence" value="ECO:0007669"/>
    <property type="project" value="UniProtKB-KW"/>
</dbReference>
<dbReference type="GO" id="GO:0032049">
    <property type="term" value="P:cardiolipin biosynthetic process"/>
    <property type="evidence" value="ECO:0007669"/>
    <property type="project" value="InterPro"/>
</dbReference>
<dbReference type="CDD" id="cd09137">
    <property type="entry name" value="PLDc_PGS1_euk_2"/>
    <property type="match status" value="1"/>
</dbReference>
<dbReference type="GO" id="GO:0008444">
    <property type="term" value="F:CDP-diacylglycerol-glycerol-3-phosphate 3-phosphatidyltransferase activity"/>
    <property type="evidence" value="ECO:0007669"/>
    <property type="project" value="UniProtKB-EC"/>
</dbReference>
<dbReference type="EC" id="2.7.8.5" evidence="10"/>
<reference evidence="13" key="1">
    <citation type="submission" date="2022-07" db="EMBL/GenBank/DDBJ databases">
        <title>Phylogenomic reconstructions and comparative analyses of Kickxellomycotina fungi.</title>
        <authorList>
            <person name="Reynolds N.K."/>
            <person name="Stajich J.E."/>
            <person name="Barry K."/>
            <person name="Grigoriev I.V."/>
            <person name="Crous P."/>
            <person name="Smith M.E."/>
        </authorList>
    </citation>
    <scope>NUCLEOTIDE SEQUENCE</scope>
    <source>
        <strain evidence="13">NRRL 3115</strain>
    </source>
</reference>
<proteinExistence type="inferred from homology"/>
<keyword evidence="4 10" id="KW-0808">Transferase</keyword>
<comment type="similarity">
    <text evidence="2 10">Belongs to the CDP-alcohol phosphatidyltransferase class-II family.</text>
</comment>
<dbReference type="SUPFAM" id="SSF56024">
    <property type="entry name" value="Phospholipase D/nuclease"/>
    <property type="match status" value="1"/>
</dbReference>
<evidence type="ECO:0000256" key="5">
    <source>
        <dbReference type="ARBA" id="ARBA00022737"/>
    </source>
</evidence>
<comment type="function">
    <text evidence="10">Functions in the biosynthesis of the anionic phospholipids phosphatidylglycerol and cardiolipin.</text>
</comment>
<dbReference type="InterPro" id="IPR001736">
    <property type="entry name" value="PLipase_D/transphosphatidylase"/>
</dbReference>
<evidence type="ECO:0000256" key="3">
    <source>
        <dbReference type="ARBA" id="ARBA00022516"/>
    </source>
</evidence>
<dbReference type="OrthoDB" id="10250191at2759"/>
<dbReference type="PROSITE" id="PS50035">
    <property type="entry name" value="PLD"/>
    <property type="match status" value="1"/>
</dbReference>
<evidence type="ECO:0000256" key="1">
    <source>
        <dbReference type="ARBA" id="ARBA00005042"/>
    </source>
</evidence>
<evidence type="ECO:0000256" key="2">
    <source>
        <dbReference type="ARBA" id="ARBA00010682"/>
    </source>
</evidence>
<keyword evidence="6 10" id="KW-0443">Lipid metabolism</keyword>
<comment type="pathway">
    <text evidence="1 10">Phospholipid metabolism; phosphatidylglycerol biosynthesis; phosphatidylglycerol from CDP-diacylglycerol: step 1/2.</text>
</comment>
<dbReference type="AlphaFoldDB" id="A0A9W8GBB1"/>
<comment type="caution">
    <text evidence="13">The sequence shown here is derived from an EMBL/GenBank/DDBJ whole genome shotgun (WGS) entry which is preliminary data.</text>
</comment>
<accession>A0A9W8GBB1</accession>
<keyword evidence="10" id="KW-0547">Nucleotide-binding</keyword>
<evidence type="ECO:0000256" key="4">
    <source>
        <dbReference type="ARBA" id="ARBA00022679"/>
    </source>
</evidence>
<comment type="subcellular location">
    <subcellularLocation>
        <location evidence="10">Mitochondrion</location>
    </subcellularLocation>
</comment>
<protein>
    <recommendedName>
        <fullName evidence="10">CDP-diacylglycerol--glycerol-3-phosphate 3-phosphatidyltransferase</fullName>
        <ecNumber evidence="10">2.7.8.5</ecNumber>
    </recommendedName>
</protein>
<evidence type="ECO:0000256" key="11">
    <source>
        <dbReference type="SAM" id="MobiDB-lite"/>
    </source>
</evidence>
<evidence type="ECO:0000256" key="6">
    <source>
        <dbReference type="ARBA" id="ARBA00023098"/>
    </source>
</evidence>
<feature type="region of interest" description="Disordered" evidence="11">
    <location>
        <begin position="28"/>
        <end position="48"/>
    </location>
</feature>
<evidence type="ECO:0000259" key="12">
    <source>
        <dbReference type="PROSITE" id="PS50035"/>
    </source>
</evidence>
<dbReference type="PANTHER" id="PTHR12586:SF1">
    <property type="entry name" value="CDP-DIACYLGLYCEROL--GLYCEROL-3-PHOSPHATE 3-PHOSPHATIDYLTRANSFERASE, MITOCHONDRIAL"/>
    <property type="match status" value="1"/>
</dbReference>
<keyword evidence="10" id="KW-0067">ATP-binding</keyword>
<dbReference type="Proteomes" id="UP001151518">
    <property type="component" value="Unassembled WGS sequence"/>
</dbReference>
<dbReference type="GO" id="GO:0005739">
    <property type="term" value="C:mitochondrion"/>
    <property type="evidence" value="ECO:0007669"/>
    <property type="project" value="UniProtKB-SubCell"/>
</dbReference>
<evidence type="ECO:0000256" key="7">
    <source>
        <dbReference type="ARBA" id="ARBA00023209"/>
    </source>
</evidence>
<dbReference type="CDD" id="cd09135">
    <property type="entry name" value="PLDc_PGS1_euk_1"/>
    <property type="match status" value="1"/>
</dbReference>
<keyword evidence="8 10" id="KW-1208">Phospholipid metabolism</keyword>
<evidence type="ECO:0000256" key="9">
    <source>
        <dbReference type="ARBA" id="ARBA00048586"/>
    </source>
</evidence>
<evidence type="ECO:0000256" key="8">
    <source>
        <dbReference type="ARBA" id="ARBA00023264"/>
    </source>
</evidence>
<evidence type="ECO:0000313" key="14">
    <source>
        <dbReference type="Proteomes" id="UP001151518"/>
    </source>
</evidence>
<dbReference type="Pfam" id="PF13091">
    <property type="entry name" value="PLDc_2"/>
    <property type="match status" value="1"/>
</dbReference>
<dbReference type="InterPro" id="IPR025202">
    <property type="entry name" value="PLD-like_dom"/>
</dbReference>
<keyword evidence="5" id="KW-0677">Repeat</keyword>
<gene>
    <name evidence="13" type="primary">PGS1</name>
    <name evidence="13" type="ORF">GGI25_002141</name>
</gene>
<organism evidence="13 14">
    <name type="scientific">Coemansia spiralis</name>
    <dbReference type="NCBI Taxonomy" id="417178"/>
    <lineage>
        <taxon>Eukaryota</taxon>
        <taxon>Fungi</taxon>
        <taxon>Fungi incertae sedis</taxon>
        <taxon>Zoopagomycota</taxon>
        <taxon>Kickxellomycotina</taxon>
        <taxon>Kickxellomycetes</taxon>
        <taxon>Kickxellales</taxon>
        <taxon>Kickxellaceae</taxon>
        <taxon>Coemansia</taxon>
    </lineage>
</organism>
<feature type="domain" description="PLD phosphodiesterase" evidence="12">
    <location>
        <begin position="181"/>
        <end position="207"/>
    </location>
</feature>
<dbReference type="PANTHER" id="PTHR12586">
    <property type="entry name" value="CDP-DIACYLGLYCEROL--SERINE O-PHOSPHATIDYLTRANSFERASE"/>
    <property type="match status" value="1"/>
</dbReference>
<evidence type="ECO:0000256" key="10">
    <source>
        <dbReference type="RuleBase" id="RU365024"/>
    </source>
</evidence>
<keyword evidence="7 10" id="KW-0594">Phospholipid biosynthesis</keyword>
<sequence length="505" mass="57138">MSLATTQLAKARPPATLMQTGAFRRLPPLPPTATCRRSHTQRQTGPQALSPHQVFAPLTRERPVFRIREPVRVLREPCDFYVELLTGIERARRRIVLSSLYIGSEETELVDCIRRAVERTPGMEVVVLLDCLRGTRVDSSRRSSASLLAPLAAHGVRVALYHTPALSGLNKSAWPQRYNETFGLQHIKAYVFDDDVVISGANLSRDYFTNRQDRYMVLRDAQLADYFGGLVGAVSQFSFRLDKNAGVYLDKGIADPSRYPEDFVRDANAVVAEFLERAQAQHSVDPGDVSESDTLAIPTVQMRQLGITQDEAHMGEFFALSNAFARRHACRSMMASAYFNFSPEYKAQVLSSAGRWDLLVASPQANGFYAARGISKYIPDMYSIIELEFLRNARKQYARQDIAIEEYTRPGWTYHGKGVWCYLDQRLPQMTMIGSPNYGYRSIYRDLEAQLTLIPGNAELQTAIHQEALYLLSHSKMVSESELSARTYDAPMWLYALKPFIYKKM</sequence>
<keyword evidence="3 10" id="KW-0444">Lipid biosynthesis</keyword>
<dbReference type="PIRSF" id="PIRSF000850">
    <property type="entry name" value="Phospholipase_D_PSS"/>
    <property type="match status" value="1"/>
</dbReference>
<dbReference type="InterPro" id="IPR016270">
    <property type="entry name" value="PGS1"/>
</dbReference>
<keyword evidence="10" id="KW-0496">Mitochondrion</keyword>
<evidence type="ECO:0000313" key="13">
    <source>
        <dbReference type="EMBL" id="KAJ2678756.1"/>
    </source>
</evidence>
<name>A0A9W8GBB1_9FUNG</name>
<dbReference type="EMBL" id="JANBTW010000018">
    <property type="protein sequence ID" value="KAJ2678756.1"/>
    <property type="molecule type" value="Genomic_DNA"/>
</dbReference>